<organism evidence="2 3">
    <name type="scientific">Candidatus Magasanikbacteria bacterium CG_4_10_14_0_2_um_filter_33_14</name>
    <dbReference type="NCBI Taxonomy" id="1974636"/>
    <lineage>
        <taxon>Bacteria</taxon>
        <taxon>Candidatus Magasanikiibacteriota</taxon>
    </lineage>
</organism>
<evidence type="ECO:0000313" key="3">
    <source>
        <dbReference type="Proteomes" id="UP000231453"/>
    </source>
</evidence>
<reference evidence="3" key="1">
    <citation type="submission" date="2017-09" db="EMBL/GenBank/DDBJ databases">
        <title>Depth-based differentiation of microbial function through sediment-hosted aquifers and enrichment of novel symbionts in the deep terrestrial subsurface.</title>
        <authorList>
            <person name="Probst A.J."/>
            <person name="Ladd B."/>
            <person name="Jarett J.K."/>
            <person name="Geller-Mcgrath D.E."/>
            <person name="Sieber C.M.K."/>
            <person name="Emerson J.B."/>
            <person name="Anantharaman K."/>
            <person name="Thomas B.C."/>
            <person name="Malmstrom R."/>
            <person name="Stieglmeier M."/>
            <person name="Klingl A."/>
            <person name="Woyke T."/>
            <person name="Ryan C.M."/>
            <person name="Banfield J.F."/>
        </authorList>
    </citation>
    <scope>NUCLEOTIDE SEQUENCE [LARGE SCALE GENOMIC DNA]</scope>
</reference>
<proteinExistence type="predicted"/>
<dbReference type="EMBL" id="PFPL01000043">
    <property type="protein sequence ID" value="PIZ95840.1"/>
    <property type="molecule type" value="Genomic_DNA"/>
</dbReference>
<feature type="coiled-coil region" evidence="1">
    <location>
        <begin position="263"/>
        <end position="294"/>
    </location>
</feature>
<name>A0A2M7VAB1_9BACT</name>
<dbReference type="Proteomes" id="UP000231453">
    <property type="component" value="Unassembled WGS sequence"/>
</dbReference>
<sequence length="391" mass="45739">MNRKYVELDESTLHESETNFRHLLDEALPHAYEERLTSISEYAPEELSDEEAIDSAVEKKKASKLIIDDEPGFPILPEDTNSFERAKNAINKEATIEQKKLRDMSTIMEAILLEQMYQNNWLTANSNYELCPTHVCDDVLRATDLYLEYSDDEGSSQGLGIDITFARREKLYIKLQKTMQQVRSGKLSELKYIPRENEDGDFERTAVNKIPRIILTCDRPKLTELIALWTKTKRPTEMFESKKEEKEKMYELENELKSKGIPYNEIQKRLKELKSKYTEEKHEAKEKLRLHEVQLQLLYEAQIQLEAFIKIANHKEHYDIIEILQSRLDKINGAIVQKIKDMPKFAKLSVDHFYRTDETFKNMVDILNLEIASLSKKKSKEDDTPAFVASY</sequence>
<evidence type="ECO:0000256" key="1">
    <source>
        <dbReference type="SAM" id="Coils"/>
    </source>
</evidence>
<keyword evidence="1" id="KW-0175">Coiled coil</keyword>
<dbReference type="AlphaFoldDB" id="A0A2M7VAB1"/>
<protein>
    <submittedName>
        <fullName evidence="2">Uncharacterized protein</fullName>
    </submittedName>
</protein>
<evidence type="ECO:0000313" key="2">
    <source>
        <dbReference type="EMBL" id="PIZ95840.1"/>
    </source>
</evidence>
<gene>
    <name evidence="2" type="ORF">COX80_03125</name>
</gene>
<accession>A0A2M7VAB1</accession>
<comment type="caution">
    <text evidence="2">The sequence shown here is derived from an EMBL/GenBank/DDBJ whole genome shotgun (WGS) entry which is preliminary data.</text>
</comment>